<evidence type="ECO:0008006" key="3">
    <source>
        <dbReference type="Google" id="ProtNLM"/>
    </source>
</evidence>
<keyword evidence="1" id="KW-0812">Transmembrane</keyword>
<name>A0A7C5ZC45_9FIRM</name>
<reference evidence="2" key="1">
    <citation type="journal article" date="2020" name="mSystems">
        <title>Genome- and Community-Level Interaction Insights into Carbon Utilization and Element Cycling Functions of Hydrothermarchaeota in Hydrothermal Sediment.</title>
        <authorList>
            <person name="Zhou Z."/>
            <person name="Liu Y."/>
            <person name="Xu W."/>
            <person name="Pan J."/>
            <person name="Luo Z.H."/>
            <person name="Li M."/>
        </authorList>
    </citation>
    <scope>NUCLEOTIDE SEQUENCE [LARGE SCALE GENOMIC DNA]</scope>
    <source>
        <strain evidence="2">SpSt-102</strain>
    </source>
</reference>
<dbReference type="EMBL" id="DRUZ01000016">
    <property type="protein sequence ID" value="HHS01157.1"/>
    <property type="molecule type" value="Genomic_DNA"/>
</dbReference>
<feature type="transmembrane region" description="Helical" evidence="1">
    <location>
        <begin position="100"/>
        <end position="127"/>
    </location>
</feature>
<keyword evidence="1" id="KW-0472">Membrane</keyword>
<proteinExistence type="predicted"/>
<keyword evidence="1" id="KW-1133">Transmembrane helix</keyword>
<organism evidence="2">
    <name type="scientific">Caldicellulosiruptor owensensis</name>
    <dbReference type="NCBI Taxonomy" id="55205"/>
    <lineage>
        <taxon>Bacteria</taxon>
        <taxon>Bacillati</taxon>
        <taxon>Bacillota</taxon>
        <taxon>Bacillota incertae sedis</taxon>
        <taxon>Caldicellulosiruptorales</taxon>
        <taxon>Caldicellulosiruptoraceae</taxon>
        <taxon>Caldicellulosiruptor</taxon>
    </lineage>
</organism>
<feature type="transmembrane region" description="Helical" evidence="1">
    <location>
        <begin position="133"/>
        <end position="152"/>
    </location>
</feature>
<comment type="caution">
    <text evidence="2">The sequence shown here is derived from an EMBL/GenBank/DDBJ whole genome shotgun (WGS) entry which is preliminary data.</text>
</comment>
<protein>
    <recommendedName>
        <fullName evidence="3">Yip1 domain-containing protein</fullName>
    </recommendedName>
</protein>
<feature type="transmembrane region" description="Helical" evidence="1">
    <location>
        <begin position="69"/>
        <end position="91"/>
    </location>
</feature>
<gene>
    <name evidence="2" type="ORF">ENL71_01215</name>
</gene>
<feature type="transmembrane region" description="Helical" evidence="1">
    <location>
        <begin position="164"/>
        <end position="181"/>
    </location>
</feature>
<dbReference type="AlphaFoldDB" id="A0A7C5ZC45"/>
<evidence type="ECO:0000313" key="2">
    <source>
        <dbReference type="EMBL" id="HHS01157.1"/>
    </source>
</evidence>
<sequence length="184" mass="20465">MKLTRLPVLHTLISMMLNPTTILKSTLSEIPWFFSLLVSTFAFALFFLQTGLDLYRTGQRQLIFVLKSMAIGAVYGTIAIPFLAVVVWGFFKITRNEKSLFWTISSFCLSYSGALIYGLFGLFFSLVFNWKTAIAFGVTGVLWATGPLITTIREMTRGNTSMGVLFASAIGIVVLVTWSIFANI</sequence>
<evidence type="ECO:0000256" key="1">
    <source>
        <dbReference type="SAM" id="Phobius"/>
    </source>
</evidence>
<accession>A0A7C5ZC45</accession>
<feature type="transmembrane region" description="Helical" evidence="1">
    <location>
        <begin position="30"/>
        <end position="49"/>
    </location>
</feature>